<evidence type="ECO:0000256" key="2">
    <source>
        <dbReference type="ARBA" id="ARBA00022723"/>
    </source>
</evidence>
<evidence type="ECO:0000256" key="3">
    <source>
        <dbReference type="ARBA" id="ARBA00023002"/>
    </source>
</evidence>
<evidence type="ECO:0000256" key="4">
    <source>
        <dbReference type="ARBA" id="ARBA00023004"/>
    </source>
</evidence>
<reference evidence="9 10" key="1">
    <citation type="journal article" date="2016" name="Nat. Commun.">
        <title>Ectomycorrhizal ecology is imprinted in the genome of the dominant symbiotic fungus Cenococcum geophilum.</title>
        <authorList>
            <consortium name="DOE Joint Genome Institute"/>
            <person name="Peter M."/>
            <person name="Kohler A."/>
            <person name="Ohm R.A."/>
            <person name="Kuo A."/>
            <person name="Krutzmann J."/>
            <person name="Morin E."/>
            <person name="Arend M."/>
            <person name="Barry K.W."/>
            <person name="Binder M."/>
            <person name="Choi C."/>
            <person name="Clum A."/>
            <person name="Copeland A."/>
            <person name="Grisel N."/>
            <person name="Haridas S."/>
            <person name="Kipfer T."/>
            <person name="LaButti K."/>
            <person name="Lindquist E."/>
            <person name="Lipzen A."/>
            <person name="Maire R."/>
            <person name="Meier B."/>
            <person name="Mihaltcheva S."/>
            <person name="Molinier V."/>
            <person name="Murat C."/>
            <person name="Poggeler S."/>
            <person name="Quandt C.A."/>
            <person name="Sperisen C."/>
            <person name="Tritt A."/>
            <person name="Tisserant E."/>
            <person name="Crous P.W."/>
            <person name="Henrissat B."/>
            <person name="Nehls U."/>
            <person name="Egli S."/>
            <person name="Spatafora J.W."/>
            <person name="Grigoriev I.V."/>
            <person name="Martin F.M."/>
        </authorList>
    </citation>
    <scope>NUCLEOTIDE SEQUENCE [LARGE SCALE GENOMIC DNA]</scope>
    <source>
        <strain evidence="9 10">CBS 207.34</strain>
    </source>
</reference>
<evidence type="ECO:0000256" key="1">
    <source>
        <dbReference type="ARBA" id="ARBA00010617"/>
    </source>
</evidence>
<dbReference type="GO" id="GO:0005506">
    <property type="term" value="F:iron ion binding"/>
    <property type="evidence" value="ECO:0007669"/>
    <property type="project" value="InterPro"/>
</dbReference>
<dbReference type="EMBL" id="KV749976">
    <property type="protein sequence ID" value="OCL06829.1"/>
    <property type="molecule type" value="Genomic_DNA"/>
</dbReference>
<dbReference type="InterPro" id="IPR017972">
    <property type="entry name" value="Cyt_P450_CS"/>
</dbReference>
<keyword evidence="3 7" id="KW-0560">Oxidoreductase</keyword>
<organism evidence="9 10">
    <name type="scientific">Glonium stellatum</name>
    <dbReference type="NCBI Taxonomy" id="574774"/>
    <lineage>
        <taxon>Eukaryota</taxon>
        <taxon>Fungi</taxon>
        <taxon>Dikarya</taxon>
        <taxon>Ascomycota</taxon>
        <taxon>Pezizomycotina</taxon>
        <taxon>Dothideomycetes</taxon>
        <taxon>Pleosporomycetidae</taxon>
        <taxon>Gloniales</taxon>
        <taxon>Gloniaceae</taxon>
        <taxon>Glonium</taxon>
    </lineage>
</organism>
<evidence type="ECO:0000256" key="5">
    <source>
        <dbReference type="ARBA" id="ARBA00023033"/>
    </source>
</evidence>
<dbReference type="AlphaFoldDB" id="A0A8E2JRU1"/>
<dbReference type="OrthoDB" id="1103324at2759"/>
<keyword evidence="2 6" id="KW-0479">Metal-binding</keyword>
<feature type="binding site" description="axial binding residue" evidence="6">
    <location>
        <position position="477"/>
    </location>
    <ligand>
        <name>heme</name>
        <dbReference type="ChEBI" id="CHEBI:30413"/>
    </ligand>
    <ligandPart>
        <name>Fe</name>
        <dbReference type="ChEBI" id="CHEBI:18248"/>
    </ligandPart>
</feature>
<dbReference type="GO" id="GO:0016705">
    <property type="term" value="F:oxidoreductase activity, acting on paired donors, with incorporation or reduction of molecular oxygen"/>
    <property type="evidence" value="ECO:0007669"/>
    <property type="project" value="InterPro"/>
</dbReference>
<dbReference type="InterPro" id="IPR002401">
    <property type="entry name" value="Cyt_P450_E_grp-I"/>
</dbReference>
<name>A0A8E2JRU1_9PEZI</name>
<dbReference type="GO" id="GO:0020037">
    <property type="term" value="F:heme binding"/>
    <property type="evidence" value="ECO:0007669"/>
    <property type="project" value="InterPro"/>
</dbReference>
<keyword evidence="4 6" id="KW-0408">Iron</keyword>
<dbReference type="PANTHER" id="PTHR46300:SF2">
    <property type="entry name" value="CYTOCHROME P450 MONOOXYGENASE ALNH-RELATED"/>
    <property type="match status" value="1"/>
</dbReference>
<dbReference type="GO" id="GO:0004497">
    <property type="term" value="F:monooxygenase activity"/>
    <property type="evidence" value="ECO:0007669"/>
    <property type="project" value="UniProtKB-KW"/>
</dbReference>
<dbReference type="Pfam" id="PF00067">
    <property type="entry name" value="p450"/>
    <property type="match status" value="1"/>
</dbReference>
<keyword evidence="8" id="KW-0812">Transmembrane</keyword>
<accession>A0A8E2JRU1</accession>
<evidence type="ECO:0000313" key="9">
    <source>
        <dbReference type="EMBL" id="OCL06829.1"/>
    </source>
</evidence>
<dbReference type="PANTHER" id="PTHR46300">
    <property type="entry name" value="P450, PUTATIVE (EUROFUNG)-RELATED-RELATED"/>
    <property type="match status" value="1"/>
</dbReference>
<comment type="cofactor">
    <cofactor evidence="6">
        <name>heme</name>
        <dbReference type="ChEBI" id="CHEBI:30413"/>
    </cofactor>
</comment>
<dbReference type="InterPro" id="IPR050364">
    <property type="entry name" value="Cytochrome_P450_fung"/>
</dbReference>
<evidence type="ECO:0000313" key="10">
    <source>
        <dbReference type="Proteomes" id="UP000250140"/>
    </source>
</evidence>
<dbReference type="PROSITE" id="PS00086">
    <property type="entry name" value="CYTOCHROME_P450"/>
    <property type="match status" value="1"/>
</dbReference>
<sequence length="552" mass="60819">MSVFSESYGFNAFSSSLFFSIVCMVVLPFLIIREIFKPIDQRKAPAGKQWKLPPGPRGIPIFGSLLEFRKARSDSAQLSQWLSSLSQYGEMTTVHLGSKTWVLLNSDRVVSELIAKRGALTSERPDLPIASSLVSNDKRSVLRRSARWAEGRRAMHHLLNGAALRTYGGWQELETAHLLAACLLQPRRWHKHHFRYANSVVHWIVLGERLLRPTPELDALLAVTIEFVRAINASLVDFFPRLAALPRVLQPWRAYWARMGAAHRAVFVAWWEPVKRAVEAGTAPASFVRDGLLAEDTAYCGTDEEAMYLALSVVSAGSDNTRLALNTFVMAVLCHPGVFERARREIDGVCGDGGGSGAGGGTGAGSGTGTGAATASTLRLPTLADMPALPFTCAIIKELLRWRPLVPTIPPHDLTQDLDFEGYRFPAGISFVINSIAVCNAVPDPDAFRPERWIDGKGGEANITEGLWQFGGGRRVCVGYRVAQMELFIAVARLIAGFDYKANGPYDSRRLRHDIMDEPFPVTVSVRSKAYEELILREAERLGVLQSAKDGF</sequence>
<comment type="similarity">
    <text evidence="1 7">Belongs to the cytochrome P450 family.</text>
</comment>
<dbReference type="PRINTS" id="PR00463">
    <property type="entry name" value="EP450I"/>
</dbReference>
<dbReference type="InterPro" id="IPR001128">
    <property type="entry name" value="Cyt_P450"/>
</dbReference>
<feature type="transmembrane region" description="Helical" evidence="8">
    <location>
        <begin position="12"/>
        <end position="32"/>
    </location>
</feature>
<keyword evidence="5 7" id="KW-0503">Monooxygenase</keyword>
<evidence type="ECO:0000256" key="7">
    <source>
        <dbReference type="RuleBase" id="RU000461"/>
    </source>
</evidence>
<keyword evidence="10" id="KW-1185">Reference proteome</keyword>
<proteinExistence type="inferred from homology"/>
<dbReference type="Gene3D" id="1.10.630.10">
    <property type="entry name" value="Cytochrome P450"/>
    <property type="match status" value="1"/>
</dbReference>
<keyword evidence="8" id="KW-1133">Transmembrane helix</keyword>
<evidence type="ECO:0000256" key="8">
    <source>
        <dbReference type="SAM" id="Phobius"/>
    </source>
</evidence>
<evidence type="ECO:0000256" key="6">
    <source>
        <dbReference type="PIRSR" id="PIRSR602401-1"/>
    </source>
</evidence>
<dbReference type="Proteomes" id="UP000250140">
    <property type="component" value="Unassembled WGS sequence"/>
</dbReference>
<protein>
    <submittedName>
        <fullName evidence="9">Cytochrome protein</fullName>
    </submittedName>
</protein>
<dbReference type="SUPFAM" id="SSF48264">
    <property type="entry name" value="Cytochrome P450"/>
    <property type="match status" value="1"/>
</dbReference>
<dbReference type="InterPro" id="IPR036396">
    <property type="entry name" value="Cyt_P450_sf"/>
</dbReference>
<keyword evidence="8" id="KW-0472">Membrane</keyword>
<dbReference type="PRINTS" id="PR00385">
    <property type="entry name" value="P450"/>
</dbReference>
<gene>
    <name evidence="9" type="ORF">AOQ84DRAFT_69862</name>
</gene>
<keyword evidence="6 7" id="KW-0349">Heme</keyword>